<dbReference type="EMBL" id="LAZR01005616">
    <property type="protein sequence ID" value="KKM98458.1"/>
    <property type="molecule type" value="Genomic_DNA"/>
</dbReference>
<sequence length="84" mass="9490">MDVYCKRCGEPYDLYHVQQDMEATERRRFWDGEGCSSCYGKPVERTPFRAQVTAALHDLMGGDVDGLAASLEDAEGMFGGEFWE</sequence>
<dbReference type="AlphaFoldDB" id="A0A0F9LYL5"/>
<gene>
    <name evidence="1" type="ORF">LCGC14_1157640</name>
</gene>
<evidence type="ECO:0000313" key="1">
    <source>
        <dbReference type="EMBL" id="KKM98458.1"/>
    </source>
</evidence>
<name>A0A0F9LYL5_9ZZZZ</name>
<reference evidence="1" key="1">
    <citation type="journal article" date="2015" name="Nature">
        <title>Complex archaea that bridge the gap between prokaryotes and eukaryotes.</title>
        <authorList>
            <person name="Spang A."/>
            <person name="Saw J.H."/>
            <person name="Jorgensen S.L."/>
            <person name="Zaremba-Niedzwiedzka K."/>
            <person name="Martijn J."/>
            <person name="Lind A.E."/>
            <person name="van Eijk R."/>
            <person name="Schleper C."/>
            <person name="Guy L."/>
            <person name="Ettema T.J."/>
        </authorList>
    </citation>
    <scope>NUCLEOTIDE SEQUENCE</scope>
</reference>
<accession>A0A0F9LYL5</accession>
<comment type="caution">
    <text evidence="1">The sequence shown here is derived from an EMBL/GenBank/DDBJ whole genome shotgun (WGS) entry which is preliminary data.</text>
</comment>
<protein>
    <submittedName>
        <fullName evidence="1">Uncharacterized protein</fullName>
    </submittedName>
</protein>
<organism evidence="1">
    <name type="scientific">marine sediment metagenome</name>
    <dbReference type="NCBI Taxonomy" id="412755"/>
    <lineage>
        <taxon>unclassified sequences</taxon>
        <taxon>metagenomes</taxon>
        <taxon>ecological metagenomes</taxon>
    </lineage>
</organism>
<proteinExistence type="predicted"/>